<evidence type="ECO:0000256" key="2">
    <source>
        <dbReference type="ARBA" id="ARBA00022448"/>
    </source>
</evidence>
<dbReference type="InterPro" id="IPR011701">
    <property type="entry name" value="MFS"/>
</dbReference>
<feature type="transmembrane region" description="Helical" evidence="7">
    <location>
        <begin position="135"/>
        <end position="154"/>
    </location>
</feature>
<feature type="transmembrane region" description="Helical" evidence="7">
    <location>
        <begin position="102"/>
        <end position="123"/>
    </location>
</feature>
<accession>A0A089Q6Q9</accession>
<dbReference type="OrthoDB" id="9812221at2"/>
<feature type="transmembrane region" description="Helical" evidence="7">
    <location>
        <begin position="397"/>
        <end position="416"/>
    </location>
</feature>
<feature type="transmembrane region" description="Helical" evidence="7">
    <location>
        <begin position="219"/>
        <end position="239"/>
    </location>
</feature>
<feature type="transmembrane region" description="Helical" evidence="7">
    <location>
        <begin position="356"/>
        <end position="377"/>
    </location>
</feature>
<proteinExistence type="predicted"/>
<keyword evidence="5 7" id="KW-1133">Transmembrane helix</keyword>
<dbReference type="Gene3D" id="1.20.1720.10">
    <property type="entry name" value="Multidrug resistance protein D"/>
    <property type="match status" value="1"/>
</dbReference>
<evidence type="ECO:0000313" key="10">
    <source>
        <dbReference type="Proteomes" id="UP000029481"/>
    </source>
</evidence>
<comment type="subcellular location">
    <subcellularLocation>
        <location evidence="1">Membrane</location>
        <topology evidence="1">Multi-pass membrane protein</topology>
    </subcellularLocation>
</comment>
<evidence type="ECO:0000256" key="1">
    <source>
        <dbReference type="ARBA" id="ARBA00004141"/>
    </source>
</evidence>
<dbReference type="PROSITE" id="PS50850">
    <property type="entry name" value="MFS"/>
    <property type="match status" value="1"/>
</dbReference>
<evidence type="ECO:0000256" key="6">
    <source>
        <dbReference type="ARBA" id="ARBA00023136"/>
    </source>
</evidence>
<dbReference type="AlphaFoldDB" id="A0A089Q6Q9"/>
<gene>
    <name evidence="9" type="ORF">JT31_20655</name>
</gene>
<evidence type="ECO:0000256" key="4">
    <source>
        <dbReference type="ARBA" id="ARBA00022692"/>
    </source>
</evidence>
<protein>
    <submittedName>
        <fullName evidence="9">DSBA oxidoreductase</fullName>
    </submittedName>
</protein>
<keyword evidence="10" id="KW-1185">Reference proteome</keyword>
<keyword evidence="6 7" id="KW-0472">Membrane</keyword>
<evidence type="ECO:0000256" key="7">
    <source>
        <dbReference type="SAM" id="Phobius"/>
    </source>
</evidence>
<feature type="transmembrane region" description="Helical" evidence="7">
    <location>
        <begin position="326"/>
        <end position="344"/>
    </location>
</feature>
<dbReference type="Gene3D" id="1.20.1250.20">
    <property type="entry name" value="MFS general substrate transporter like domains"/>
    <property type="match status" value="1"/>
</dbReference>
<evidence type="ECO:0000313" key="9">
    <source>
        <dbReference type="EMBL" id="AIR06946.1"/>
    </source>
</evidence>
<name>A0A089Q6Q9_9ENTR</name>
<evidence type="ECO:0000259" key="8">
    <source>
        <dbReference type="PROSITE" id="PS50850"/>
    </source>
</evidence>
<dbReference type="PANTHER" id="PTHR42718:SF9">
    <property type="entry name" value="MAJOR FACILITATOR SUPERFAMILY MULTIDRUG TRANSPORTER MFSC"/>
    <property type="match status" value="1"/>
</dbReference>
<dbReference type="PANTHER" id="PTHR42718">
    <property type="entry name" value="MAJOR FACILITATOR SUPERFAMILY MULTIDRUG TRANSPORTER MFSC"/>
    <property type="match status" value="1"/>
</dbReference>
<feature type="transmembrane region" description="Helical" evidence="7">
    <location>
        <begin position="422"/>
        <end position="442"/>
    </location>
</feature>
<feature type="transmembrane region" description="Helical" evidence="7">
    <location>
        <begin position="160"/>
        <end position="181"/>
    </location>
</feature>
<keyword evidence="4 7" id="KW-0812">Transmembrane</keyword>
<feature type="transmembrane region" description="Helical" evidence="7">
    <location>
        <begin position="44"/>
        <end position="64"/>
    </location>
</feature>
<dbReference type="GO" id="GO:0022857">
    <property type="term" value="F:transmembrane transporter activity"/>
    <property type="evidence" value="ECO:0007669"/>
    <property type="project" value="InterPro"/>
</dbReference>
<evidence type="ECO:0000256" key="3">
    <source>
        <dbReference type="ARBA" id="ARBA00022475"/>
    </source>
</evidence>
<keyword evidence="2" id="KW-0813">Transport</keyword>
<feature type="transmembrane region" description="Helical" evidence="7">
    <location>
        <begin position="259"/>
        <end position="285"/>
    </location>
</feature>
<dbReference type="RefSeq" id="WP_038481398.1">
    <property type="nucleotide sequence ID" value="NZ_CP009451.1"/>
</dbReference>
<dbReference type="Proteomes" id="UP000029481">
    <property type="component" value="Chromosome"/>
</dbReference>
<feature type="transmembrane region" description="Helical" evidence="7">
    <location>
        <begin position="73"/>
        <end position="90"/>
    </location>
</feature>
<dbReference type="PRINTS" id="PR01036">
    <property type="entry name" value="TCRTETB"/>
</dbReference>
<feature type="domain" description="Major facilitator superfamily (MFS) profile" evidence="8">
    <location>
        <begin position="7"/>
        <end position="445"/>
    </location>
</feature>
<dbReference type="KEGG" id="cnt:JT31_20655"/>
<evidence type="ECO:0000256" key="5">
    <source>
        <dbReference type="ARBA" id="ARBA00022989"/>
    </source>
</evidence>
<sequence>MPYRYRVAAVYLLGFFLDLINMFISNVAWPEMGRELNAPVTELAWISHGYLCGLTLVIPCSAWLTQRLGAKRLFMLSLALFTLGTLASGLASGLEALVAARILQGVGGGLLIPVGQALTWQLFAVHERARLSSAIMLVALLAPALSPTAGGLLVESFGWRWIFLSSLPLALLTLVLARLWLKPTGQQTPRRPLDVKGLILGSAGLFAILLGVTQAGKPAAHLSALLLLASGTLILWLFVRRNGRHPYPLFSLPLLADPLLRYAMFVYQCIPGIFMGTSLVSIVYLQTQLSLSATQTGMLMLPWALASFVAISFTGKMFNRLGPRPLITAGGLLQAAGILLLAQVSSGEQTPLLVGAYILMGLGGSLSSSTAQSTAFISIASEAMPEASALWNINRQLSFCFGVALLSLLLAVLQGLMPAPRAYLFTFSLAAAGTLAPLAYHLRLNNQHIKNQLIQKEH</sequence>
<dbReference type="Pfam" id="PF07690">
    <property type="entry name" value="MFS_1"/>
    <property type="match status" value="1"/>
</dbReference>
<dbReference type="GO" id="GO:0016020">
    <property type="term" value="C:membrane"/>
    <property type="evidence" value="ECO:0007669"/>
    <property type="project" value="UniProtKB-SubCell"/>
</dbReference>
<keyword evidence="3" id="KW-1003">Cell membrane</keyword>
<dbReference type="SUPFAM" id="SSF103473">
    <property type="entry name" value="MFS general substrate transporter"/>
    <property type="match status" value="1"/>
</dbReference>
<feature type="transmembrane region" description="Helical" evidence="7">
    <location>
        <begin position="193"/>
        <end position="213"/>
    </location>
</feature>
<feature type="transmembrane region" description="Helical" evidence="7">
    <location>
        <begin position="7"/>
        <end position="24"/>
    </location>
</feature>
<organism evidence="9 10">
    <name type="scientific">Cedecea neteri</name>
    <dbReference type="NCBI Taxonomy" id="158822"/>
    <lineage>
        <taxon>Bacteria</taxon>
        <taxon>Pseudomonadati</taxon>
        <taxon>Pseudomonadota</taxon>
        <taxon>Gammaproteobacteria</taxon>
        <taxon>Enterobacterales</taxon>
        <taxon>Enterobacteriaceae</taxon>
        <taxon>Cedecea</taxon>
    </lineage>
</organism>
<dbReference type="InterPro" id="IPR020846">
    <property type="entry name" value="MFS_dom"/>
</dbReference>
<feature type="transmembrane region" description="Helical" evidence="7">
    <location>
        <begin position="297"/>
        <end position="314"/>
    </location>
</feature>
<dbReference type="InterPro" id="IPR036259">
    <property type="entry name" value="MFS_trans_sf"/>
</dbReference>
<reference evidence="9 10" key="1">
    <citation type="submission" date="2014-09" db="EMBL/GenBank/DDBJ databases">
        <title>Cedecea neteri SSMD04 Genome Sequencing.</title>
        <authorList>
            <person name="Tan J.-Y."/>
        </authorList>
    </citation>
    <scope>NUCLEOTIDE SEQUENCE [LARGE SCALE GENOMIC DNA]</scope>
    <source>
        <strain evidence="9 10">SSMD04</strain>
    </source>
</reference>
<dbReference type="EMBL" id="CP009451">
    <property type="protein sequence ID" value="AIR06946.1"/>
    <property type="molecule type" value="Genomic_DNA"/>
</dbReference>